<dbReference type="Pfam" id="PF00501">
    <property type="entry name" value="AMP-binding"/>
    <property type="match status" value="1"/>
</dbReference>
<gene>
    <name evidence="4" type="ORF">MANY_54050</name>
</gene>
<dbReference type="InterPro" id="IPR025110">
    <property type="entry name" value="AMP-bd_C"/>
</dbReference>
<dbReference type="InterPro" id="IPR045851">
    <property type="entry name" value="AMP-bd_C_sf"/>
</dbReference>
<dbReference type="Gene3D" id="3.30.300.30">
    <property type="match status" value="1"/>
</dbReference>
<comment type="similarity">
    <text evidence="1">Belongs to the ATP-dependent AMP-binding enzyme family.</text>
</comment>
<evidence type="ECO:0000313" key="5">
    <source>
        <dbReference type="Proteomes" id="UP000467249"/>
    </source>
</evidence>
<dbReference type="EMBL" id="AP022620">
    <property type="protein sequence ID" value="BBZ80068.1"/>
    <property type="molecule type" value="Genomic_DNA"/>
</dbReference>
<dbReference type="GO" id="GO:0005886">
    <property type="term" value="C:plasma membrane"/>
    <property type="evidence" value="ECO:0007669"/>
    <property type="project" value="TreeGrafter"/>
</dbReference>
<dbReference type="KEGG" id="many:MANY_54050"/>
<dbReference type="PANTHER" id="PTHR22754:SF32">
    <property type="entry name" value="DISCO-INTERACTING PROTEIN 2"/>
    <property type="match status" value="1"/>
</dbReference>
<dbReference type="Proteomes" id="UP000467249">
    <property type="component" value="Chromosome"/>
</dbReference>
<dbReference type="InterPro" id="IPR042099">
    <property type="entry name" value="ANL_N_sf"/>
</dbReference>
<proteinExistence type="inferred from homology"/>
<name>A0A6N4WHN0_9MYCO</name>
<feature type="domain" description="AMP-binding enzyme C-terminal" evidence="3">
    <location>
        <begin position="425"/>
        <end position="533"/>
    </location>
</feature>
<evidence type="ECO:0000256" key="1">
    <source>
        <dbReference type="ARBA" id="ARBA00006432"/>
    </source>
</evidence>
<organism evidence="4 5">
    <name type="scientific">Mycolicibacterium anyangense</name>
    <dbReference type="NCBI Taxonomy" id="1431246"/>
    <lineage>
        <taxon>Bacteria</taxon>
        <taxon>Bacillati</taxon>
        <taxon>Actinomycetota</taxon>
        <taxon>Actinomycetes</taxon>
        <taxon>Mycobacteriales</taxon>
        <taxon>Mycobacteriaceae</taxon>
        <taxon>Mycolicibacterium</taxon>
    </lineage>
</organism>
<accession>A0A6N4WHN0</accession>
<evidence type="ECO:0000259" key="3">
    <source>
        <dbReference type="Pfam" id="PF23024"/>
    </source>
</evidence>
<dbReference type="PANTHER" id="PTHR22754">
    <property type="entry name" value="DISCO-INTERACTING PROTEIN 2 DIP2 -RELATED"/>
    <property type="match status" value="1"/>
</dbReference>
<dbReference type="Pfam" id="PF23024">
    <property type="entry name" value="AMP-dom_DIP2-like"/>
    <property type="match status" value="1"/>
</dbReference>
<dbReference type="AlphaFoldDB" id="A0A6N4WHN0"/>
<dbReference type="Gene3D" id="3.40.50.12780">
    <property type="entry name" value="N-terminal domain of ligase-like"/>
    <property type="match status" value="1"/>
</dbReference>
<reference evidence="4 5" key="1">
    <citation type="journal article" date="2019" name="Emerg. Microbes Infect.">
        <title>Comprehensive subspecies identification of 175 nontuberculous mycobacteria species based on 7547 genomic profiles.</title>
        <authorList>
            <person name="Matsumoto Y."/>
            <person name="Kinjo T."/>
            <person name="Motooka D."/>
            <person name="Nabeya D."/>
            <person name="Jung N."/>
            <person name="Uechi K."/>
            <person name="Horii T."/>
            <person name="Iida T."/>
            <person name="Fujita J."/>
            <person name="Nakamura S."/>
        </authorList>
    </citation>
    <scope>NUCLEOTIDE SEQUENCE [LARGE SCALE GENOMIC DNA]</scope>
    <source>
        <strain evidence="4 5">JCM 30275</strain>
    </source>
</reference>
<dbReference type="RefSeq" id="WP_246224519.1">
    <property type="nucleotide sequence ID" value="NZ_AP022620.1"/>
</dbReference>
<dbReference type="SUPFAM" id="SSF56801">
    <property type="entry name" value="Acetyl-CoA synthetase-like"/>
    <property type="match status" value="1"/>
</dbReference>
<protein>
    <submittedName>
        <fullName evidence="4">Uncharacterized protein</fullName>
    </submittedName>
</protein>
<dbReference type="GO" id="GO:0070566">
    <property type="term" value="F:adenylyltransferase activity"/>
    <property type="evidence" value="ECO:0007669"/>
    <property type="project" value="TreeGrafter"/>
</dbReference>
<keyword evidence="5" id="KW-1185">Reference proteome</keyword>
<dbReference type="InterPro" id="IPR000873">
    <property type="entry name" value="AMP-dep_synth/lig_dom"/>
</dbReference>
<evidence type="ECO:0000313" key="4">
    <source>
        <dbReference type="EMBL" id="BBZ80068.1"/>
    </source>
</evidence>
<sequence>MSAAAVPAFGTLTEMLDAAADSDKNLIFVGRDESDHPVALRQIRSRAYQIAGGLRDRGVAPGDRVALVLPTGPDFVASFFAVMVAGGIPVPLYPPVRLAKLDEYRQRTAAMLLAVQAVLVITDARIRPALDAAVTDAAPRLGCVLADDIHGDAAPASTAAAGDIALIQFSSGTTHDPKPVALTHANLLHNLAAIADYFAGAGINEVIGVTWLPLYHDMGLIGNLLSAFYLRCTLVLLPPELFLAIPSAWLRAISRHRGNVTAAPNFAFGLCRKRIRDDELDGVDLTSWALCLNGAELVNAEVAQQFSQRFAAWGFQSTAMTPVYGLAEASLAVTFRPPHAPVRTCGGVLSVGRPLAGVQVEIRDADSRPLPPGQVGRIVVRAPSVMPGYFGRPELTAQALSDGWLDCGDLGFLDGGELFVTGRSKDTIVIRGANHAPQDFETALDGLAGVRTGCAVAVGYQDAGAEALAILAEVTPEATDDLAADIAARVLARTGIAVSHVELVEPGALPRTSSGKMRRLAARDQWLTGTLPSAQLPGRTPC</sequence>
<feature type="domain" description="AMP-dependent synthetase/ligase" evidence="2">
    <location>
        <begin position="39"/>
        <end position="390"/>
    </location>
</feature>
<dbReference type="GO" id="GO:0006633">
    <property type="term" value="P:fatty acid biosynthetic process"/>
    <property type="evidence" value="ECO:0007669"/>
    <property type="project" value="TreeGrafter"/>
</dbReference>
<evidence type="ECO:0000259" key="2">
    <source>
        <dbReference type="Pfam" id="PF00501"/>
    </source>
</evidence>